<dbReference type="Proteomes" id="UP001208624">
    <property type="component" value="Unassembled WGS sequence"/>
</dbReference>
<evidence type="ECO:0000313" key="1">
    <source>
        <dbReference type="EMBL" id="MCV5625868.1"/>
    </source>
</evidence>
<comment type="caution">
    <text evidence="1">The sequence shown here is derived from an EMBL/GenBank/DDBJ whole genome shotgun (WGS) entry which is preliminary data.</text>
</comment>
<dbReference type="AlphaFoldDB" id="A0AAP3A400"/>
<organism evidence="1 2">
    <name type="scientific">Escherichia coli</name>
    <dbReference type="NCBI Taxonomy" id="562"/>
    <lineage>
        <taxon>Bacteria</taxon>
        <taxon>Pseudomonadati</taxon>
        <taxon>Pseudomonadota</taxon>
        <taxon>Gammaproteobacteria</taxon>
        <taxon>Enterobacterales</taxon>
        <taxon>Enterobacteriaceae</taxon>
        <taxon>Escherichia</taxon>
    </lineage>
</organism>
<feature type="non-terminal residue" evidence="1">
    <location>
        <position position="1"/>
    </location>
</feature>
<name>A0AAP3A400_ECOLX</name>
<protein>
    <submittedName>
        <fullName evidence="1">AMP-dependent synthetase</fullName>
    </submittedName>
</protein>
<accession>A0AAP3A400</accession>
<feature type="non-terminal residue" evidence="1">
    <location>
        <position position="91"/>
    </location>
</feature>
<proteinExistence type="predicted"/>
<reference evidence="1" key="1">
    <citation type="submission" date="2023-06" db="EMBL/GenBank/DDBJ databases">
        <title>Deciphering the underlying mechanisms mediating the transmission of blaNDM gene from human to animals in China.</title>
        <authorList>
            <person name="Chen K."/>
            <person name="Chen S."/>
        </authorList>
    </citation>
    <scope>NUCLEOTIDE SEQUENCE</scope>
    <source>
        <strain evidence="1">1199</strain>
    </source>
</reference>
<dbReference type="EMBL" id="JAOVKC010000918">
    <property type="protein sequence ID" value="MCV5625868.1"/>
    <property type="molecule type" value="Genomic_DNA"/>
</dbReference>
<dbReference type="SUPFAM" id="SSF56801">
    <property type="entry name" value="Acetyl-CoA synthetase-like"/>
    <property type="match status" value="1"/>
</dbReference>
<evidence type="ECO:0000313" key="2">
    <source>
        <dbReference type="Proteomes" id="UP001208624"/>
    </source>
</evidence>
<gene>
    <name evidence="1" type="ORF">OFN31_29990</name>
</gene>
<sequence>SLFDCVLSDKRLGWNGPQFVVSTSHQMTTSTIAFDDIASDAFIELFTSGSTGQPKQIAKPVISLDQEANMLATHFADRLLGCRFVASVMPQ</sequence>